<dbReference type="KEGG" id="spad:DVK44_22255"/>
<feature type="region of interest" description="Disordered" evidence="1">
    <location>
        <begin position="163"/>
        <end position="182"/>
    </location>
</feature>
<name>A0A345HT99_9ACTN</name>
<evidence type="ECO:0000256" key="1">
    <source>
        <dbReference type="SAM" id="MobiDB-lite"/>
    </source>
</evidence>
<gene>
    <name evidence="2" type="ORF">DVK44_22255</name>
</gene>
<dbReference type="EMBL" id="CP031194">
    <property type="protein sequence ID" value="AXG79923.1"/>
    <property type="molecule type" value="Genomic_DNA"/>
</dbReference>
<accession>A0A345HT99</accession>
<reference evidence="3" key="1">
    <citation type="submission" date="2018-07" db="EMBL/GenBank/DDBJ databases">
        <authorList>
            <person name="Zhao J."/>
        </authorList>
    </citation>
    <scope>NUCLEOTIDE SEQUENCE [LARGE SCALE GENOMIC DNA]</scope>
    <source>
        <strain evidence="3">GSSD-12</strain>
    </source>
</reference>
<dbReference type="RefSeq" id="WP_114661248.1">
    <property type="nucleotide sequence ID" value="NZ_CP031194.1"/>
</dbReference>
<dbReference type="Proteomes" id="UP000253868">
    <property type="component" value="Chromosome"/>
</dbReference>
<protein>
    <submittedName>
        <fullName evidence="2">Uncharacterized protein</fullName>
    </submittedName>
</protein>
<organism evidence="2 3">
    <name type="scientific">Streptomyces paludis</name>
    <dbReference type="NCBI Taxonomy" id="2282738"/>
    <lineage>
        <taxon>Bacteria</taxon>
        <taxon>Bacillati</taxon>
        <taxon>Actinomycetota</taxon>
        <taxon>Actinomycetes</taxon>
        <taxon>Kitasatosporales</taxon>
        <taxon>Streptomycetaceae</taxon>
        <taxon>Streptomyces</taxon>
    </lineage>
</organism>
<sequence length="182" mass="19177">MDIGMVRAAVGPESDVVVNGPGVYVWIDAGVPERPVLYIGRSGNVSLRTSNERLWTDQFRNARGRGNSLWYSAGCGLAPVLAGARDPQVLAWPMEKARAGATETALIRLAAMTGGTPPAQGAGWGWGRGDCADSAHPVHTLLNAWFDPEHAVSVKLASREGEPALGQVGHSVQGEGARGREL</sequence>
<dbReference type="OrthoDB" id="4350652at2"/>
<evidence type="ECO:0000313" key="3">
    <source>
        <dbReference type="Proteomes" id="UP000253868"/>
    </source>
</evidence>
<proteinExistence type="predicted"/>
<dbReference type="AlphaFoldDB" id="A0A345HT99"/>
<evidence type="ECO:0000313" key="2">
    <source>
        <dbReference type="EMBL" id="AXG79923.1"/>
    </source>
</evidence>
<keyword evidence="3" id="KW-1185">Reference proteome</keyword>